<comment type="caution">
    <text evidence="2">The sequence shown here is derived from an EMBL/GenBank/DDBJ whole genome shotgun (WGS) entry which is preliminary data.</text>
</comment>
<dbReference type="InterPro" id="IPR002048">
    <property type="entry name" value="EF_hand_dom"/>
</dbReference>
<dbReference type="OrthoDB" id="10026385at2759"/>
<evidence type="ECO:0000259" key="1">
    <source>
        <dbReference type="PROSITE" id="PS50222"/>
    </source>
</evidence>
<protein>
    <recommendedName>
        <fullName evidence="1">EF-hand domain-containing protein</fullName>
    </recommendedName>
</protein>
<dbReference type="Proteomes" id="UP000663852">
    <property type="component" value="Unassembled WGS sequence"/>
</dbReference>
<evidence type="ECO:0000313" key="3">
    <source>
        <dbReference type="Proteomes" id="UP000663852"/>
    </source>
</evidence>
<proteinExistence type="predicted"/>
<gene>
    <name evidence="2" type="ORF">EDS130_LOCUS12633</name>
</gene>
<accession>A0A814DDA8</accession>
<dbReference type="EMBL" id="CAJNOJ010000048">
    <property type="protein sequence ID" value="CAF0956783.1"/>
    <property type="molecule type" value="Genomic_DNA"/>
</dbReference>
<reference evidence="2" key="1">
    <citation type="submission" date="2021-02" db="EMBL/GenBank/DDBJ databases">
        <authorList>
            <person name="Nowell W R."/>
        </authorList>
    </citation>
    <scope>NUCLEOTIDE SEQUENCE</scope>
</reference>
<name>A0A814DDA8_ADIRI</name>
<dbReference type="PROSITE" id="PS50222">
    <property type="entry name" value="EF_HAND_2"/>
    <property type="match status" value="1"/>
</dbReference>
<dbReference type="GO" id="GO:0005509">
    <property type="term" value="F:calcium ion binding"/>
    <property type="evidence" value="ECO:0007669"/>
    <property type="project" value="InterPro"/>
</dbReference>
<dbReference type="AlphaFoldDB" id="A0A814DDA8"/>
<sequence>MIEEEKYYKSMEESNDECYKQILCFNDCIQHHERNFLIKINPIDRLRFCILLVLILTSQSNALPTPPSRYDTYPVAMVQIVDRVTTSTSHPQVNSYKIYRRIPHSSYSNHAVEHAYSPTNINPQQEFKRERYRRTMIERLFTSFDEDVNGQLSKDELYSLSLRLNIFPKFHRFLKQTSTGK</sequence>
<evidence type="ECO:0000313" key="2">
    <source>
        <dbReference type="EMBL" id="CAF0956783.1"/>
    </source>
</evidence>
<organism evidence="2 3">
    <name type="scientific">Adineta ricciae</name>
    <name type="common">Rotifer</name>
    <dbReference type="NCBI Taxonomy" id="249248"/>
    <lineage>
        <taxon>Eukaryota</taxon>
        <taxon>Metazoa</taxon>
        <taxon>Spiralia</taxon>
        <taxon>Gnathifera</taxon>
        <taxon>Rotifera</taxon>
        <taxon>Eurotatoria</taxon>
        <taxon>Bdelloidea</taxon>
        <taxon>Adinetida</taxon>
        <taxon>Adinetidae</taxon>
        <taxon>Adineta</taxon>
    </lineage>
</organism>
<feature type="domain" description="EF-hand" evidence="1">
    <location>
        <begin position="132"/>
        <end position="167"/>
    </location>
</feature>